<reference evidence="4" key="1">
    <citation type="submission" date="2025-08" db="UniProtKB">
        <authorList>
            <consortium name="RefSeq"/>
        </authorList>
    </citation>
    <scope>IDENTIFICATION</scope>
    <source>
        <strain evidence="4">Airmid</strain>
    </source>
</reference>
<accession>A0A6P6Y2J2</accession>
<evidence type="ECO:0000256" key="1">
    <source>
        <dbReference type="SAM" id="MobiDB-lite"/>
    </source>
</evidence>
<feature type="region of interest" description="Disordered" evidence="1">
    <location>
        <begin position="421"/>
        <end position="465"/>
    </location>
</feature>
<keyword evidence="2" id="KW-0472">Membrane</keyword>
<sequence>MFKDFFLCQWQEIIMTQIEWIIGTSDNVQQSKKKQIECRTFIKQTFKQTIGISLINNNLYISTSKNVNQIIIFENVIENDDDSIILGKYGYLSKITNTGFGNVWKQMSCTKNLYYENPDHDTNDDNYVHPFSLSMLNTTLKCSSESKQFYSGLLYGEIFGYSIQLYWQTTIKTQPCTIIEIHYTNMDNNNPDQQQNNYHFIEITGQNEFYKLIMLEENEQQVYVWRRKPDHKYVDYIGQLCWSSNDRIRIVYNYKHDECQNTIELSMKISYGFIGKINKLYLVSLSNNEILIIDGDLLQNVIYDKWYSIRTKSIEQFFQCQPSGKPSETVTTSRSQRERTTPRSQREKTTSRRQREKTTHKEDTITSNPSFTITTEDHELTHDSKHQEKGKSSLFWILLAFILLIIGFLCFTMLPSKHHRKHHHHNHHHVHKHKRGPNDKKHYPIKIIPNNNPKRKQNRNRRQERYRKLNFVSLERRG</sequence>
<feature type="region of interest" description="Disordered" evidence="1">
    <location>
        <begin position="322"/>
        <end position="373"/>
    </location>
</feature>
<feature type="compositionally biased region" description="Basic residues" evidence="1">
    <location>
        <begin position="421"/>
        <end position="435"/>
    </location>
</feature>
<evidence type="ECO:0000313" key="4">
    <source>
        <dbReference type="RefSeq" id="XP_027199475.1"/>
    </source>
</evidence>
<keyword evidence="3" id="KW-1185">Reference proteome</keyword>
<dbReference type="AlphaFoldDB" id="A0A6P6Y2J2"/>
<name>A0A6P6Y2J2_DERPT</name>
<feature type="transmembrane region" description="Helical" evidence="2">
    <location>
        <begin position="394"/>
        <end position="414"/>
    </location>
</feature>
<dbReference type="Proteomes" id="UP000515146">
    <property type="component" value="Unplaced"/>
</dbReference>
<feature type="compositionally biased region" description="Polar residues" evidence="1">
    <location>
        <begin position="322"/>
        <end position="334"/>
    </location>
</feature>
<dbReference type="OrthoDB" id="10579797at2759"/>
<proteinExistence type="predicted"/>
<evidence type="ECO:0000256" key="2">
    <source>
        <dbReference type="SAM" id="Phobius"/>
    </source>
</evidence>
<dbReference type="KEGG" id="dpte:113793623"/>
<organism evidence="3 4">
    <name type="scientific">Dermatophagoides pteronyssinus</name>
    <name type="common">European house dust mite</name>
    <dbReference type="NCBI Taxonomy" id="6956"/>
    <lineage>
        <taxon>Eukaryota</taxon>
        <taxon>Metazoa</taxon>
        <taxon>Ecdysozoa</taxon>
        <taxon>Arthropoda</taxon>
        <taxon>Chelicerata</taxon>
        <taxon>Arachnida</taxon>
        <taxon>Acari</taxon>
        <taxon>Acariformes</taxon>
        <taxon>Sarcoptiformes</taxon>
        <taxon>Astigmata</taxon>
        <taxon>Psoroptidia</taxon>
        <taxon>Analgoidea</taxon>
        <taxon>Pyroglyphidae</taxon>
        <taxon>Dermatophagoidinae</taxon>
        <taxon>Dermatophagoides</taxon>
    </lineage>
</organism>
<dbReference type="RefSeq" id="XP_027199475.1">
    <property type="nucleotide sequence ID" value="XM_027343674.1"/>
</dbReference>
<keyword evidence="2" id="KW-1133">Transmembrane helix</keyword>
<keyword evidence="2" id="KW-0812">Transmembrane</keyword>
<evidence type="ECO:0000313" key="3">
    <source>
        <dbReference type="Proteomes" id="UP000515146"/>
    </source>
</evidence>
<protein>
    <submittedName>
        <fullName evidence="4">Uncharacterized protein LOC113793623</fullName>
    </submittedName>
</protein>
<feature type="compositionally biased region" description="Basic and acidic residues" evidence="1">
    <location>
        <begin position="335"/>
        <end position="350"/>
    </location>
</feature>
<dbReference type="InParanoid" id="A0A6P6Y2J2"/>
<gene>
    <name evidence="4" type="primary">LOC113793623</name>
</gene>